<reference evidence="3" key="1">
    <citation type="submission" date="2022-11" db="UniProtKB">
        <authorList>
            <consortium name="WormBaseParasite"/>
        </authorList>
    </citation>
    <scope>IDENTIFICATION</scope>
</reference>
<dbReference type="WBParaSite" id="nRc.2.0.1.t04279-RA">
    <property type="protein sequence ID" value="nRc.2.0.1.t04279-RA"/>
    <property type="gene ID" value="nRc.2.0.1.g04279"/>
</dbReference>
<sequence>MLAYLPDHILISIFSHLSLNDRLKIESVDRRFRKLISSIWSQKRSISLPDDLLALNPGYTLSSYWVDFGSEMEILLKHCKKENLKKIHFKTFRRLQIFPQIQLFSIFECTKLNNIEELSFGKCFITDKNLFDALSKIFSNLQILIVEEPYPLIYQLKDDTPDFLMKRIENIYPGLNEIIFDNNRVIEDIRYLLTLFPTLKFLTLKSSCFRIKSLD</sequence>
<dbReference type="InterPro" id="IPR036047">
    <property type="entry name" value="F-box-like_dom_sf"/>
</dbReference>
<dbReference type="InterPro" id="IPR032675">
    <property type="entry name" value="LRR_dom_sf"/>
</dbReference>
<dbReference type="SUPFAM" id="SSF52047">
    <property type="entry name" value="RNI-like"/>
    <property type="match status" value="1"/>
</dbReference>
<protein>
    <submittedName>
        <fullName evidence="3">F-box domain-containing protein</fullName>
    </submittedName>
</protein>
<name>A0A915HRB5_ROMCU</name>
<dbReference type="CDD" id="cd09917">
    <property type="entry name" value="F-box_SF"/>
    <property type="match status" value="1"/>
</dbReference>
<feature type="domain" description="F-box" evidence="1">
    <location>
        <begin position="1"/>
        <end position="43"/>
    </location>
</feature>
<organism evidence="2 3">
    <name type="scientific">Romanomermis culicivorax</name>
    <name type="common">Nematode worm</name>
    <dbReference type="NCBI Taxonomy" id="13658"/>
    <lineage>
        <taxon>Eukaryota</taxon>
        <taxon>Metazoa</taxon>
        <taxon>Ecdysozoa</taxon>
        <taxon>Nematoda</taxon>
        <taxon>Enoplea</taxon>
        <taxon>Dorylaimia</taxon>
        <taxon>Mermithida</taxon>
        <taxon>Mermithoidea</taxon>
        <taxon>Mermithidae</taxon>
        <taxon>Romanomermis</taxon>
    </lineage>
</organism>
<dbReference type="Gene3D" id="1.20.1280.50">
    <property type="match status" value="1"/>
</dbReference>
<dbReference type="Proteomes" id="UP000887565">
    <property type="component" value="Unplaced"/>
</dbReference>
<dbReference type="PROSITE" id="PS50181">
    <property type="entry name" value="FBOX"/>
    <property type="match status" value="1"/>
</dbReference>
<dbReference type="Pfam" id="PF12937">
    <property type="entry name" value="F-box-like"/>
    <property type="match status" value="1"/>
</dbReference>
<dbReference type="InterPro" id="IPR001810">
    <property type="entry name" value="F-box_dom"/>
</dbReference>
<evidence type="ECO:0000259" key="1">
    <source>
        <dbReference type="PROSITE" id="PS50181"/>
    </source>
</evidence>
<dbReference type="SUPFAM" id="SSF81383">
    <property type="entry name" value="F-box domain"/>
    <property type="match status" value="1"/>
</dbReference>
<accession>A0A915HRB5</accession>
<evidence type="ECO:0000313" key="2">
    <source>
        <dbReference type="Proteomes" id="UP000887565"/>
    </source>
</evidence>
<dbReference type="SMART" id="SM00256">
    <property type="entry name" value="FBOX"/>
    <property type="match status" value="1"/>
</dbReference>
<dbReference type="AlphaFoldDB" id="A0A915HRB5"/>
<evidence type="ECO:0000313" key="3">
    <source>
        <dbReference type="WBParaSite" id="nRc.2.0.1.t04279-RA"/>
    </source>
</evidence>
<dbReference type="Gene3D" id="3.80.10.10">
    <property type="entry name" value="Ribonuclease Inhibitor"/>
    <property type="match status" value="1"/>
</dbReference>
<keyword evidence="2" id="KW-1185">Reference proteome</keyword>
<proteinExistence type="predicted"/>